<protein>
    <submittedName>
        <fullName evidence="1">Uncharacterized protein</fullName>
    </submittedName>
</protein>
<organism evidence="1">
    <name type="scientific">Timspurckia oligopyrenoides</name>
    <dbReference type="NCBI Taxonomy" id="708627"/>
    <lineage>
        <taxon>Eukaryota</taxon>
        <taxon>Rhodophyta</taxon>
        <taxon>Bangiophyceae</taxon>
        <taxon>Porphyridiales</taxon>
        <taxon>Porphyridiaceae</taxon>
        <taxon>Timspurckia</taxon>
    </lineage>
</organism>
<reference evidence="1" key="1">
    <citation type="submission" date="2021-01" db="EMBL/GenBank/DDBJ databases">
        <authorList>
            <person name="Corre E."/>
            <person name="Pelletier E."/>
            <person name="Niang G."/>
            <person name="Scheremetjew M."/>
            <person name="Finn R."/>
            <person name="Kale V."/>
            <person name="Holt S."/>
            <person name="Cochrane G."/>
            <person name="Meng A."/>
            <person name="Brown T."/>
            <person name="Cohen L."/>
        </authorList>
    </citation>
    <scope>NUCLEOTIDE SEQUENCE</scope>
    <source>
        <strain evidence="1">CCMP3278</strain>
    </source>
</reference>
<name>A0A7S1ESJ1_9RHOD</name>
<dbReference type="EMBL" id="HBFP01008601">
    <property type="protein sequence ID" value="CAD8821765.1"/>
    <property type="molecule type" value="Transcribed_RNA"/>
</dbReference>
<proteinExistence type="predicted"/>
<dbReference type="Gene3D" id="3.10.180.10">
    <property type="entry name" value="2,3-Dihydroxybiphenyl 1,2-Dioxygenase, domain 1"/>
    <property type="match status" value="1"/>
</dbReference>
<sequence>MSSMMFVDVNCLQFIGNSVQKYTNSCLLFRSLVAQQFRKNGRVFMRLESNIDDDSITWMKTDSQSIVSLKYPIHVNQKYVEREHEEITIELEKKSHFSWRIGSISCTETMNSGSHSQFHVHLQSLLDSIYNSIQNASLFIDTNHISSASKLILNQLLNNPHFEQEVNSTMYVYIKRNTLPNVPDFNALTPNQALEYGNFLKGPHSAIFVKDIRKSIQYFNVLASYSPTLKSISAGARLAWLDSTYPDLPRLELIELKESRSAPATDYLSKNASTKLPLGHYHLMWNVTRLCTSLSKFLERAEIESVEKYGKSIPVLISPTTQIMIGRIVTETAMVRDPDGALIEFLRYQTVLTHEMDLGVDF</sequence>
<accession>A0A7S1ESJ1</accession>
<dbReference type="InterPro" id="IPR029068">
    <property type="entry name" value="Glyas_Bleomycin-R_OHBP_Dase"/>
</dbReference>
<evidence type="ECO:0000313" key="1">
    <source>
        <dbReference type="EMBL" id="CAD8821765.1"/>
    </source>
</evidence>
<gene>
    <name evidence="1" type="ORF">TOLI1172_LOCUS6161</name>
</gene>
<dbReference type="AlphaFoldDB" id="A0A7S1ESJ1"/>